<proteinExistence type="predicted"/>
<dbReference type="EMBL" id="JAIWOZ010000004">
    <property type="protein sequence ID" value="KAH6605599.1"/>
    <property type="molecule type" value="Genomic_DNA"/>
</dbReference>
<keyword evidence="2" id="KW-1185">Reference proteome</keyword>
<organism evidence="1 2">
    <name type="scientific">Trichoderma cornu-damae</name>
    <dbReference type="NCBI Taxonomy" id="654480"/>
    <lineage>
        <taxon>Eukaryota</taxon>
        <taxon>Fungi</taxon>
        <taxon>Dikarya</taxon>
        <taxon>Ascomycota</taxon>
        <taxon>Pezizomycotina</taxon>
        <taxon>Sordariomycetes</taxon>
        <taxon>Hypocreomycetidae</taxon>
        <taxon>Hypocreales</taxon>
        <taxon>Hypocreaceae</taxon>
        <taxon>Trichoderma</taxon>
    </lineage>
</organism>
<name>A0A9P8TUK6_9HYPO</name>
<reference evidence="1" key="1">
    <citation type="submission" date="2021-08" db="EMBL/GenBank/DDBJ databases">
        <title>Chromosome-Level Trichoderma cornu-damae using Hi-C Data.</title>
        <authorList>
            <person name="Kim C.S."/>
        </authorList>
    </citation>
    <scope>NUCLEOTIDE SEQUENCE</scope>
    <source>
        <strain evidence="1">KA19-0412C</strain>
    </source>
</reference>
<gene>
    <name evidence="1" type="ORF">Trco_004752</name>
</gene>
<protein>
    <submittedName>
        <fullName evidence="1">Uncharacterized protein</fullName>
    </submittedName>
</protein>
<sequence length="290" mass="32448">MERTYLTKVPPPPSPLLKVVSNATESGFFPPSSFARSRGAALPLRLQRLQLSLEPLRLLPLPGDLGLQCLELTRELLLFCLALRNKAQRLCEGQPKVRVRLGRLVLVPELPDAILQLDGLGGQLPQAHRLQLNLFVSLAQFPPPFFQVGNHICHLQFEVFELRLGLGILALEIQVFLQRDDERRVPHDGADKLLLGHLLNIRKSEFGEELLVVYEVRIQAGRGGAAIKRRAGRVRDALTSIVGRRVGDWFAQLDDGELIARLEPTQGLEHLRRGFRAHFGRIQSPSYGTA</sequence>
<comment type="caution">
    <text evidence="1">The sequence shown here is derived from an EMBL/GenBank/DDBJ whole genome shotgun (WGS) entry which is preliminary data.</text>
</comment>
<evidence type="ECO:0000313" key="1">
    <source>
        <dbReference type="EMBL" id="KAH6605599.1"/>
    </source>
</evidence>
<accession>A0A9P8TUK6</accession>
<dbReference type="Proteomes" id="UP000827724">
    <property type="component" value="Unassembled WGS sequence"/>
</dbReference>
<evidence type="ECO:0000313" key="2">
    <source>
        <dbReference type="Proteomes" id="UP000827724"/>
    </source>
</evidence>
<dbReference type="AlphaFoldDB" id="A0A9P8TUK6"/>